<proteinExistence type="predicted"/>
<comment type="caution">
    <text evidence="3">The sequence shown here is derived from an EMBL/GenBank/DDBJ whole genome shotgun (WGS) entry which is preliminary data.</text>
</comment>
<feature type="region of interest" description="Disordered" evidence="1">
    <location>
        <begin position="127"/>
        <end position="152"/>
    </location>
</feature>
<dbReference type="AlphaFoldDB" id="A0A8K0TR42"/>
<dbReference type="PANTHER" id="PTHR42678:SF2">
    <property type="entry name" value="AMIDASE FAMILY PROTEIN (AFU_ORTHOLOGUE AFUA_6G14410)"/>
    <property type="match status" value="1"/>
</dbReference>
<dbReference type="Pfam" id="PF01425">
    <property type="entry name" value="Amidase"/>
    <property type="match status" value="1"/>
</dbReference>
<name>A0A8K0TR42_9PEZI</name>
<gene>
    <name evidence="3" type="ORF">B0T11DRAFT_234536</name>
</gene>
<dbReference type="PANTHER" id="PTHR42678">
    <property type="entry name" value="AMIDASE"/>
    <property type="match status" value="1"/>
</dbReference>
<reference evidence="3" key="1">
    <citation type="journal article" date="2021" name="Nat. Commun.">
        <title>Genetic determinants of endophytism in the Arabidopsis root mycobiome.</title>
        <authorList>
            <person name="Mesny F."/>
            <person name="Miyauchi S."/>
            <person name="Thiergart T."/>
            <person name="Pickel B."/>
            <person name="Atanasova L."/>
            <person name="Karlsson M."/>
            <person name="Huettel B."/>
            <person name="Barry K.W."/>
            <person name="Haridas S."/>
            <person name="Chen C."/>
            <person name="Bauer D."/>
            <person name="Andreopoulos W."/>
            <person name="Pangilinan J."/>
            <person name="LaButti K."/>
            <person name="Riley R."/>
            <person name="Lipzen A."/>
            <person name="Clum A."/>
            <person name="Drula E."/>
            <person name="Henrissat B."/>
            <person name="Kohler A."/>
            <person name="Grigoriev I.V."/>
            <person name="Martin F.M."/>
            <person name="Hacquard S."/>
        </authorList>
    </citation>
    <scope>NUCLEOTIDE SEQUENCE</scope>
    <source>
        <strain evidence="3">MPI-CAGE-AT-0016</strain>
    </source>
</reference>
<dbReference type="Proteomes" id="UP000813385">
    <property type="component" value="Unassembled WGS sequence"/>
</dbReference>
<protein>
    <submittedName>
        <fullName evidence="3">Amidase signature domain-containing protein</fullName>
    </submittedName>
</protein>
<feature type="domain" description="Amidase" evidence="2">
    <location>
        <begin position="24"/>
        <end position="417"/>
    </location>
</feature>
<dbReference type="EMBL" id="JAGPXD010000001">
    <property type="protein sequence ID" value="KAH7375105.1"/>
    <property type="molecule type" value="Genomic_DNA"/>
</dbReference>
<evidence type="ECO:0000259" key="2">
    <source>
        <dbReference type="Pfam" id="PF01425"/>
    </source>
</evidence>
<evidence type="ECO:0000313" key="3">
    <source>
        <dbReference type="EMBL" id="KAH7375105.1"/>
    </source>
</evidence>
<dbReference type="InterPro" id="IPR036928">
    <property type="entry name" value="AS_sf"/>
</dbReference>
<organism evidence="3 4">
    <name type="scientific">Plectosphaerella cucumerina</name>
    <dbReference type="NCBI Taxonomy" id="40658"/>
    <lineage>
        <taxon>Eukaryota</taxon>
        <taxon>Fungi</taxon>
        <taxon>Dikarya</taxon>
        <taxon>Ascomycota</taxon>
        <taxon>Pezizomycotina</taxon>
        <taxon>Sordariomycetes</taxon>
        <taxon>Hypocreomycetidae</taxon>
        <taxon>Glomerellales</taxon>
        <taxon>Plectosphaerellaceae</taxon>
        <taxon>Plectosphaerella</taxon>
    </lineage>
</organism>
<dbReference type="Gene3D" id="3.90.1300.10">
    <property type="entry name" value="Amidase signature (AS) domain"/>
    <property type="match status" value="1"/>
</dbReference>
<evidence type="ECO:0000256" key="1">
    <source>
        <dbReference type="SAM" id="MobiDB-lite"/>
    </source>
</evidence>
<dbReference type="OrthoDB" id="6428749at2759"/>
<evidence type="ECO:0000313" key="4">
    <source>
        <dbReference type="Proteomes" id="UP000813385"/>
    </source>
</evidence>
<accession>A0A8K0TR42</accession>
<sequence>MTLHALTASEVQRRIQANTLTLEEYVAALLARHQARDHDVRAWAYLDPETATESARRLDRLAPEERGSLHGFVIGVKDVINTKDFPTRHNSSYHAQDGAQIDASTVAILRANGALIMGKTTTAEFAAASTGPGTKNPHDLTRSPGGSSSGSGAAVADLQVPIGLGTQTIGSIARPASFNGVYGFKPTWNAISSEGQKTSAPTLDTFGFMSRSVEDLQALADVFALRDDVVPERVQLSSARFALVRSPAWSQAGPGTIAAMERGAQILREAGATVDEVDLPSDFDDILTHQGRIMDAEAGVAFFKEYSTARAHLSDKLQDLAAKVHTSSKKEFVQALDKVASLRPRIDEIADGYTAIITPSAVDVAPVGPEWTGNSILNGIWTALHVPVLNVPGFQGEGDMPVGLSLVTSRYRDQHLLQVAAAVGPLFEAKGGWKSRL</sequence>
<keyword evidence="4" id="KW-1185">Reference proteome</keyword>
<dbReference type="InterPro" id="IPR023631">
    <property type="entry name" value="Amidase_dom"/>
</dbReference>
<dbReference type="SUPFAM" id="SSF75304">
    <property type="entry name" value="Amidase signature (AS) enzymes"/>
    <property type="match status" value="1"/>
</dbReference>